<dbReference type="SUPFAM" id="SSF63825">
    <property type="entry name" value="YWTD domain"/>
    <property type="match status" value="1"/>
</dbReference>
<dbReference type="InterPro" id="IPR015943">
    <property type="entry name" value="WD40/YVTN_repeat-like_dom_sf"/>
</dbReference>
<gene>
    <name evidence="1" type="ORF">MCOR_24246</name>
</gene>
<dbReference type="Proteomes" id="UP000507470">
    <property type="component" value="Unassembled WGS sequence"/>
</dbReference>
<evidence type="ECO:0000313" key="1">
    <source>
        <dbReference type="EMBL" id="CAC5389027.1"/>
    </source>
</evidence>
<reference evidence="1 2" key="1">
    <citation type="submission" date="2020-06" db="EMBL/GenBank/DDBJ databases">
        <authorList>
            <person name="Li R."/>
            <person name="Bekaert M."/>
        </authorList>
    </citation>
    <scope>NUCLEOTIDE SEQUENCE [LARGE SCALE GENOMIC DNA]</scope>
    <source>
        <strain evidence="2">wild</strain>
    </source>
</reference>
<dbReference type="OrthoDB" id="6136258at2759"/>
<evidence type="ECO:0000313" key="2">
    <source>
        <dbReference type="Proteomes" id="UP000507470"/>
    </source>
</evidence>
<dbReference type="Gene3D" id="2.130.10.10">
    <property type="entry name" value="YVTN repeat-like/Quinoprotein amine dehydrogenase"/>
    <property type="match status" value="1"/>
</dbReference>
<proteinExistence type="predicted"/>
<sequence length="222" mass="25483">MKPDGSLDLTLQLGSLTSYIHFIEESQKLVVTSGRDKSITIIDMKNRKTEKLINFGSWIYGVAHKDGKLVYNGYNRGICVVSLDNVFITQLVNATLSKYSSIVIWLDQLYYINNDSVTCCDLQRTLKWKLERKPFLRGARGITLDNHGRVYVSGFESHNVVVISADGKNTECCCQRKMVLNGHKLCSSIEKITSYLFRTTKMRHFFLMFQNELVQIFKISFL</sequence>
<dbReference type="AlphaFoldDB" id="A0A6J8C2Y3"/>
<name>A0A6J8C2Y3_MYTCO</name>
<keyword evidence="2" id="KW-1185">Reference proteome</keyword>
<accession>A0A6J8C2Y3</accession>
<protein>
    <submittedName>
        <fullName evidence="1">Uncharacterized protein</fullName>
    </submittedName>
</protein>
<organism evidence="1 2">
    <name type="scientific">Mytilus coruscus</name>
    <name type="common">Sea mussel</name>
    <dbReference type="NCBI Taxonomy" id="42192"/>
    <lineage>
        <taxon>Eukaryota</taxon>
        <taxon>Metazoa</taxon>
        <taxon>Spiralia</taxon>
        <taxon>Lophotrochozoa</taxon>
        <taxon>Mollusca</taxon>
        <taxon>Bivalvia</taxon>
        <taxon>Autobranchia</taxon>
        <taxon>Pteriomorphia</taxon>
        <taxon>Mytilida</taxon>
        <taxon>Mytiloidea</taxon>
        <taxon>Mytilidae</taxon>
        <taxon>Mytilinae</taxon>
        <taxon>Mytilus</taxon>
    </lineage>
</organism>
<dbReference type="EMBL" id="CACVKT020004298">
    <property type="protein sequence ID" value="CAC5389027.1"/>
    <property type="molecule type" value="Genomic_DNA"/>
</dbReference>